<dbReference type="EMBL" id="KV425586">
    <property type="protein sequence ID" value="KZT23311.1"/>
    <property type="molecule type" value="Genomic_DNA"/>
</dbReference>
<name>A0A165R4W4_9AGAM</name>
<keyword evidence="2" id="KW-1185">Reference proteome</keyword>
<dbReference type="InParanoid" id="A0A165R4W4"/>
<evidence type="ECO:0000313" key="2">
    <source>
        <dbReference type="Proteomes" id="UP000076761"/>
    </source>
</evidence>
<accession>A0A165R4W4</accession>
<gene>
    <name evidence="1" type="ORF">NEOLEDRAFT_1243307</name>
</gene>
<organism evidence="1 2">
    <name type="scientific">Neolentinus lepideus HHB14362 ss-1</name>
    <dbReference type="NCBI Taxonomy" id="1314782"/>
    <lineage>
        <taxon>Eukaryota</taxon>
        <taxon>Fungi</taxon>
        <taxon>Dikarya</taxon>
        <taxon>Basidiomycota</taxon>
        <taxon>Agaricomycotina</taxon>
        <taxon>Agaricomycetes</taxon>
        <taxon>Gloeophyllales</taxon>
        <taxon>Gloeophyllaceae</taxon>
        <taxon>Neolentinus</taxon>
    </lineage>
</organism>
<dbReference type="OrthoDB" id="10452412at2759"/>
<evidence type="ECO:0000313" key="1">
    <source>
        <dbReference type="EMBL" id="KZT23311.1"/>
    </source>
</evidence>
<dbReference type="Proteomes" id="UP000076761">
    <property type="component" value="Unassembled WGS sequence"/>
</dbReference>
<reference evidence="1 2" key="1">
    <citation type="journal article" date="2016" name="Mol. Biol. Evol.">
        <title>Comparative Genomics of Early-Diverging Mushroom-Forming Fungi Provides Insights into the Origins of Lignocellulose Decay Capabilities.</title>
        <authorList>
            <person name="Nagy L.G."/>
            <person name="Riley R."/>
            <person name="Tritt A."/>
            <person name="Adam C."/>
            <person name="Daum C."/>
            <person name="Floudas D."/>
            <person name="Sun H."/>
            <person name="Yadav J.S."/>
            <person name="Pangilinan J."/>
            <person name="Larsson K.H."/>
            <person name="Matsuura K."/>
            <person name="Barry K."/>
            <person name="Labutti K."/>
            <person name="Kuo R."/>
            <person name="Ohm R.A."/>
            <person name="Bhattacharya S.S."/>
            <person name="Shirouzu T."/>
            <person name="Yoshinaga Y."/>
            <person name="Martin F.M."/>
            <person name="Grigoriev I.V."/>
            <person name="Hibbett D.S."/>
        </authorList>
    </citation>
    <scope>NUCLEOTIDE SEQUENCE [LARGE SCALE GENOMIC DNA]</scope>
    <source>
        <strain evidence="1 2">HHB14362 ss-1</strain>
    </source>
</reference>
<evidence type="ECO:0008006" key="3">
    <source>
        <dbReference type="Google" id="ProtNLM"/>
    </source>
</evidence>
<sequence length="404" mass="45659">MVIYVPRAPASIETIPVETLDNILVLAVNMEKATAAANGLCPFSWMKIGNVCRRWRKVVEMRKALWDDVVAINPDLTALFLERAARPSIRVALIRQDKEEWNSHLFKVLRDFSNKIILLDMKMPSAMWEGICNGEKWQMNRPERLQLSTYEVEDIVSPSAILPFDTPVLQKLDLRRFHLTTTQPLMSTSKNLEHSEVCGALPIPANDVWATLLTIPALKHLTLCATVMDDSTRHEVSLPLLQRLEMPIRSRVSVGVFTHLNFPLEASILLEVECEELDDVKAVIKIIAPKFNSVVREKKYQRCKLYHENTSYTRISFSPAAKEHEADRASAKQKLDLVLASYLGEEDGQVYDGLAEDLHLALSHVTHLEIEDMASYNAVGLPPSRDLIGPFPSRILRVLTNPGH</sequence>
<dbReference type="AlphaFoldDB" id="A0A165R4W4"/>
<proteinExistence type="predicted"/>
<protein>
    <recommendedName>
        <fullName evidence="3">F-box domain-containing protein</fullName>
    </recommendedName>
</protein>